<dbReference type="Proteomes" id="UP001158416">
    <property type="component" value="Unassembled WGS sequence"/>
</dbReference>
<evidence type="ECO:0000313" key="1">
    <source>
        <dbReference type="EMBL" id="MDH1321154.1"/>
    </source>
</evidence>
<reference evidence="1" key="1">
    <citation type="submission" date="2022-09" db="EMBL/GenBank/DDBJ databases">
        <title>Intensive care unit water sources are persistently colonized with multi-drug resistant bacteria and are the site of extensive horizontal gene transfer of antibiotic resistance genes.</title>
        <authorList>
            <person name="Diorio-Toth L."/>
        </authorList>
    </citation>
    <scope>NUCLEOTIDE SEQUENCE</scope>
    <source>
        <strain evidence="1">GD03936</strain>
    </source>
</reference>
<dbReference type="RefSeq" id="WP_280030316.1">
    <property type="nucleotide sequence ID" value="NZ_JAOCAP010000020.1"/>
</dbReference>
<name>A0AA42PUT2_9ENTR</name>
<gene>
    <name evidence="1" type="ORF">N5C39_22540</name>
</gene>
<accession>A0AA42PUT2</accession>
<proteinExistence type="predicted"/>
<dbReference type="EMBL" id="JAOCAP010000020">
    <property type="protein sequence ID" value="MDH1321154.1"/>
    <property type="molecule type" value="Genomic_DNA"/>
</dbReference>
<dbReference type="AlphaFoldDB" id="A0AA42PUT2"/>
<protein>
    <submittedName>
        <fullName evidence="1">Uncharacterized protein</fullName>
    </submittedName>
</protein>
<sequence>MVKQYQDVKVSDLQCIYEIQGDETVCDADTQQATIESFTYEWILGDNVKYGFNL</sequence>
<evidence type="ECO:0000313" key="2">
    <source>
        <dbReference type="Proteomes" id="UP001158416"/>
    </source>
</evidence>
<comment type="caution">
    <text evidence="1">The sequence shown here is derived from an EMBL/GenBank/DDBJ whole genome shotgun (WGS) entry which is preliminary data.</text>
</comment>
<organism evidence="1 2">
    <name type="scientific">Enterobacter bugandensis</name>
    <dbReference type="NCBI Taxonomy" id="881260"/>
    <lineage>
        <taxon>Bacteria</taxon>
        <taxon>Pseudomonadati</taxon>
        <taxon>Pseudomonadota</taxon>
        <taxon>Gammaproteobacteria</taxon>
        <taxon>Enterobacterales</taxon>
        <taxon>Enterobacteriaceae</taxon>
        <taxon>Enterobacter</taxon>
    </lineage>
</organism>